<accession>E3NNV3</accession>
<dbReference type="HOGENOM" id="CLU_1290033_0_0_1"/>
<evidence type="ECO:0000313" key="2">
    <source>
        <dbReference type="Proteomes" id="UP000008281"/>
    </source>
</evidence>
<dbReference type="OrthoDB" id="5878733at2759"/>
<dbReference type="InParanoid" id="E3NNV3"/>
<reference evidence="1" key="1">
    <citation type="submission" date="2007-07" db="EMBL/GenBank/DDBJ databases">
        <title>PCAP assembly of the Caenorhabditis remanei genome.</title>
        <authorList>
            <consortium name="The Caenorhabditis remanei Sequencing Consortium"/>
            <person name="Wilson R.K."/>
        </authorList>
    </citation>
    <scope>NUCLEOTIDE SEQUENCE [LARGE SCALE GENOMIC DNA]</scope>
    <source>
        <strain evidence="1">PB4641</strain>
    </source>
</reference>
<dbReference type="PANTHER" id="PTHR22921:SF27">
    <property type="entry name" value="C2H2-TYPE DOMAIN-CONTAINING PROTEIN-RELATED"/>
    <property type="match status" value="1"/>
</dbReference>
<protein>
    <submittedName>
        <fullName evidence="1">Uncharacterized protein</fullName>
    </submittedName>
</protein>
<dbReference type="Proteomes" id="UP000008281">
    <property type="component" value="Unassembled WGS sequence"/>
</dbReference>
<gene>
    <name evidence="1" type="ORF">CRE_11567</name>
</gene>
<dbReference type="AlphaFoldDB" id="E3NNV3"/>
<proteinExistence type="predicted"/>
<dbReference type="PANTHER" id="PTHR22921">
    <property type="entry name" value="PROTEIN CBG20088-RELATED"/>
    <property type="match status" value="1"/>
</dbReference>
<dbReference type="EMBL" id="DS269264">
    <property type="protein sequence ID" value="EFP11742.1"/>
    <property type="molecule type" value="Genomic_DNA"/>
</dbReference>
<name>E3NNV3_CAERE</name>
<organism evidence="2">
    <name type="scientific">Caenorhabditis remanei</name>
    <name type="common">Caenorhabditis vulgaris</name>
    <dbReference type="NCBI Taxonomy" id="31234"/>
    <lineage>
        <taxon>Eukaryota</taxon>
        <taxon>Metazoa</taxon>
        <taxon>Ecdysozoa</taxon>
        <taxon>Nematoda</taxon>
        <taxon>Chromadorea</taxon>
        <taxon>Rhabditida</taxon>
        <taxon>Rhabditina</taxon>
        <taxon>Rhabditomorpha</taxon>
        <taxon>Rhabditoidea</taxon>
        <taxon>Rhabditidae</taxon>
        <taxon>Peloderinae</taxon>
        <taxon>Caenorhabditis</taxon>
    </lineage>
</organism>
<keyword evidence="2" id="KW-1185">Reference proteome</keyword>
<sequence>MNKLLKRSPKEDNPEIVPCFIFDEDASKEVEDETLLPGGVSLKIAMLPFPGISVNWVGRRAVSKAVVRILDLICSRDKYFLIYSSPDSDRPTTYPTLSLDFFTSFSTRKHSTVYSEKRRSKKKTEVDGLFAEFQQLIEIDSQFRLKEDPIHNLRSIPNVVKARRIERSDPISFESEMAENHASSSAQTRKKPSYFFSQTGFNQNRNARQWTIYF</sequence>
<evidence type="ECO:0000313" key="1">
    <source>
        <dbReference type="EMBL" id="EFP11742.1"/>
    </source>
</evidence>